<reference evidence="5 6" key="1">
    <citation type="submission" date="2024-09" db="EMBL/GenBank/DDBJ databases">
        <authorList>
            <person name="Sun Q."/>
            <person name="Mori K."/>
        </authorList>
    </citation>
    <scope>NUCLEOTIDE SEQUENCE [LARGE SCALE GENOMIC DNA]</scope>
    <source>
        <strain evidence="5 6">CCM 7609</strain>
    </source>
</reference>
<sequence length="1229" mass="132544">MTVSISKMSIAYYLDSVATGDEHHHGRQNLTGYYTEAKAPAGRWVGAGLAGTSLSPGQKVTRVDAVMLYEQARDPETGQLLGRAPMASQITPAEAQTPAGRAAKATREAVAGFDLTFSVPKSVSALWAVAGPSLQGQIQQAHQQAMNETLAWVETNVLQSRAGHGGVAHVPVTGLVASQFDHWDSRAGDPQLHTHTVISNRVQRVLDGQWATLDSYTLHRHVVAISETYNSLLFDRLHLQIGALPESRSEDGQQLADAVAAATAEDMSGPGGQSPDTTSHRVELAGVPDSLITEFSTRSRDIEARKDELVAAWVATHDRQPPAAIVLQLRQQATLETRTPKQDQSLSLAEKMVGWRERSLATGHDPATVVANAVGHADTTITPDQLTDQVVGQLATWILADAATRRATFTRANVTASAERITRVVRYRTAADRHAATDRLVDTALALAVQLTPSRSIAPDTEDPAVAHHGHSVFDHQRKAGLWTARQVIDDEAYLIGRATTAVGPRLSPDTVTEQVTQVATAAGHLLSEDQARATAAVLSSPRAVQAIIGPAGTGKTTTMAAVAQLWSDTHGESSVVGLAPSAVAAGVLGDELGVATENTTKWLYESVGDGAARRAQRVQQLTARLHQLQAQRPSNRTAASIERLGAKLAEQHAAQARYTLAENQLLIVDEASMVSTAQLGELARQAEAAGAKVLLVGDPAQLEAVDAGGFLGWMDRKADPERLDMVWRFRNEWEREASLRLRTGDPDVLSEYAANGRIHGAPGEDAADSAYSAWLADKRAGLSTILIASDNATVAELNTRAQADLVASGDVDVAQAVILRGEATAGAGDLVLARRNDRSLRDETGAFIANGTRLTLTGINPDGSAMARNENTGGAVTLDPDYLASSTELGYATTAHRSQGVTVDSAHAVAKAGLSRELFYVAMTRGRQANHAYVDFGVDHEAHSPDEWGLLTETPPAERPVTVLEGVLKRESAEHTAHEVRDQQRAWSNDLGRMVHELDYLNWAARSARTHQWILDNYGDDPETVARLTDAATWPQLVKADPAIHHYGNAEAEDAMPEILARCTPRTEDAPLSIPQRQPESQREVTADLVARIHRELDGRLDRIEADPPAWYDELTQHHPDPTTRRAAAADVLVWRAVSGQDDAETSLGKAPTEKDNTARYHHAAHAALHPTQENRPEGPEARHDALVSGLSDNWINLEPVATARWPVEDDIEQSTTSRDRVPQDWDR</sequence>
<feature type="region of interest" description="Disordered" evidence="3">
    <location>
        <begin position="1201"/>
        <end position="1229"/>
    </location>
</feature>
<feature type="compositionally biased region" description="Basic and acidic residues" evidence="3">
    <location>
        <begin position="1174"/>
        <end position="1187"/>
    </location>
</feature>
<dbReference type="InterPro" id="IPR027417">
    <property type="entry name" value="P-loop_NTPase"/>
</dbReference>
<dbReference type="Pfam" id="PF08751">
    <property type="entry name" value="TrwC"/>
    <property type="match status" value="1"/>
</dbReference>
<dbReference type="CDD" id="cd18809">
    <property type="entry name" value="SF1_C_RecD"/>
    <property type="match status" value="1"/>
</dbReference>
<dbReference type="InterPro" id="IPR014862">
    <property type="entry name" value="TrwC"/>
</dbReference>
<evidence type="ECO:0000256" key="1">
    <source>
        <dbReference type="ARBA" id="ARBA00022741"/>
    </source>
</evidence>
<dbReference type="InterPro" id="IPR003593">
    <property type="entry name" value="AAA+_ATPase"/>
</dbReference>
<protein>
    <submittedName>
        <fullName evidence="5">MobF family relaxase</fullName>
    </submittedName>
</protein>
<dbReference type="PANTHER" id="PTHR43788:SF6">
    <property type="entry name" value="DNA HELICASE B"/>
    <property type="match status" value="1"/>
</dbReference>
<dbReference type="EMBL" id="JBHLWH010000021">
    <property type="protein sequence ID" value="MFC0248412.1"/>
    <property type="molecule type" value="Genomic_DNA"/>
</dbReference>
<evidence type="ECO:0000256" key="2">
    <source>
        <dbReference type="ARBA" id="ARBA00022840"/>
    </source>
</evidence>
<accession>A0ABV6F4G3</accession>
<evidence type="ECO:0000256" key="3">
    <source>
        <dbReference type="SAM" id="MobiDB-lite"/>
    </source>
</evidence>
<evidence type="ECO:0000313" key="6">
    <source>
        <dbReference type="Proteomes" id="UP001589766"/>
    </source>
</evidence>
<evidence type="ECO:0000259" key="4">
    <source>
        <dbReference type="SMART" id="SM00382"/>
    </source>
</evidence>
<feature type="region of interest" description="Disordered" evidence="3">
    <location>
        <begin position="261"/>
        <end position="280"/>
    </location>
</feature>
<dbReference type="SUPFAM" id="SSF52540">
    <property type="entry name" value="P-loop containing nucleoside triphosphate hydrolases"/>
    <property type="match status" value="2"/>
</dbReference>
<dbReference type="PANTHER" id="PTHR43788">
    <property type="entry name" value="DNA2/NAM7 HELICASE FAMILY MEMBER"/>
    <property type="match status" value="1"/>
</dbReference>
<feature type="region of interest" description="Disordered" evidence="3">
    <location>
        <begin position="1170"/>
        <end position="1189"/>
    </location>
</feature>
<dbReference type="Pfam" id="PF13604">
    <property type="entry name" value="AAA_30"/>
    <property type="match status" value="1"/>
</dbReference>
<keyword evidence="1" id="KW-0547">Nucleotide-binding</keyword>
<keyword evidence="6" id="KW-1185">Reference proteome</keyword>
<evidence type="ECO:0000313" key="5">
    <source>
        <dbReference type="EMBL" id="MFC0248412.1"/>
    </source>
</evidence>
<dbReference type="RefSeq" id="WP_378041028.1">
    <property type="nucleotide sequence ID" value="NZ_JBHLWH010000021.1"/>
</dbReference>
<dbReference type="SMART" id="SM00382">
    <property type="entry name" value="AAA"/>
    <property type="match status" value="1"/>
</dbReference>
<dbReference type="InterPro" id="IPR050534">
    <property type="entry name" value="Coronavir_polyprotein_1ab"/>
</dbReference>
<organism evidence="5 6">
    <name type="scientific">Citricoccus parietis</name>
    <dbReference type="NCBI Taxonomy" id="592307"/>
    <lineage>
        <taxon>Bacteria</taxon>
        <taxon>Bacillati</taxon>
        <taxon>Actinomycetota</taxon>
        <taxon>Actinomycetes</taxon>
        <taxon>Micrococcales</taxon>
        <taxon>Micrococcaceae</taxon>
        <taxon>Citricoccus</taxon>
    </lineage>
</organism>
<comment type="caution">
    <text evidence="5">The sequence shown here is derived from an EMBL/GenBank/DDBJ whole genome shotgun (WGS) entry which is preliminary data.</text>
</comment>
<feature type="compositionally biased region" description="Basic and acidic residues" evidence="3">
    <location>
        <begin position="1219"/>
        <end position="1229"/>
    </location>
</feature>
<dbReference type="Gene3D" id="3.40.50.300">
    <property type="entry name" value="P-loop containing nucleotide triphosphate hydrolases"/>
    <property type="match status" value="2"/>
</dbReference>
<dbReference type="SUPFAM" id="SSF55464">
    <property type="entry name" value="Origin of replication-binding domain, RBD-like"/>
    <property type="match status" value="1"/>
</dbReference>
<name>A0ABV6F4G3_9MICC</name>
<dbReference type="Proteomes" id="UP001589766">
    <property type="component" value="Unassembled WGS sequence"/>
</dbReference>
<feature type="domain" description="AAA+ ATPase" evidence="4">
    <location>
        <begin position="542"/>
        <end position="725"/>
    </location>
</feature>
<gene>
    <name evidence="5" type="primary">mobF</name>
    <name evidence="5" type="ORF">ACFFIO_07850</name>
</gene>
<dbReference type="NCBIfam" id="NF041492">
    <property type="entry name" value="MobF"/>
    <property type="match status" value="1"/>
</dbReference>
<proteinExistence type="predicted"/>
<keyword evidence="2" id="KW-0067">ATP-binding</keyword>